<evidence type="ECO:0000313" key="5">
    <source>
        <dbReference type="Proteomes" id="UP000556026"/>
    </source>
</evidence>
<dbReference type="PANTHER" id="PTHR30570">
    <property type="entry name" value="PERIPLASMIC PHOSPHATE BINDING COMPONENT OF PHOSPHATE ABC TRANSPORTER"/>
    <property type="match status" value="1"/>
</dbReference>
<keyword evidence="1 2" id="KW-0732">Signal</keyword>
<proteinExistence type="predicted"/>
<feature type="domain" description="PBP" evidence="3">
    <location>
        <begin position="23"/>
        <end position="258"/>
    </location>
</feature>
<name>A0A6V8MNA8_9BACT</name>
<organism evidence="4 5">
    <name type="scientific">Geomonas silvestris</name>
    <dbReference type="NCBI Taxonomy" id="2740184"/>
    <lineage>
        <taxon>Bacteria</taxon>
        <taxon>Pseudomonadati</taxon>
        <taxon>Thermodesulfobacteriota</taxon>
        <taxon>Desulfuromonadia</taxon>
        <taxon>Geobacterales</taxon>
        <taxon>Geobacteraceae</taxon>
        <taxon>Geomonas</taxon>
    </lineage>
</organism>
<reference evidence="5" key="1">
    <citation type="submission" date="2020-06" db="EMBL/GenBank/DDBJ databases">
        <title>Draft genomic sequence of Geomonas sp. Red330.</title>
        <authorList>
            <person name="Itoh H."/>
            <person name="Zhenxing X."/>
            <person name="Ushijima N."/>
            <person name="Masuda Y."/>
            <person name="Shiratori Y."/>
            <person name="Senoo K."/>
        </authorList>
    </citation>
    <scope>NUCLEOTIDE SEQUENCE [LARGE SCALE GENOMIC DNA]</scope>
    <source>
        <strain evidence="5">Red330</strain>
    </source>
</reference>
<dbReference type="Pfam" id="PF12849">
    <property type="entry name" value="PBP_like_2"/>
    <property type="match status" value="1"/>
</dbReference>
<keyword evidence="4" id="KW-0547">Nucleotide-binding</keyword>
<evidence type="ECO:0000256" key="2">
    <source>
        <dbReference type="SAM" id="SignalP"/>
    </source>
</evidence>
<dbReference type="GO" id="GO:0005524">
    <property type="term" value="F:ATP binding"/>
    <property type="evidence" value="ECO:0007669"/>
    <property type="project" value="UniProtKB-KW"/>
</dbReference>
<protein>
    <submittedName>
        <fullName evidence="4">ABC transporter ATP-binding protein</fullName>
    </submittedName>
</protein>
<feature type="chain" id="PRO_5028451922" evidence="2">
    <location>
        <begin position="27"/>
        <end position="279"/>
    </location>
</feature>
<keyword evidence="5" id="KW-1185">Reference proteome</keyword>
<gene>
    <name evidence="4" type="ORF">GMST_38510</name>
</gene>
<dbReference type="AlphaFoldDB" id="A0A6V8MNA8"/>
<sequence>MFGALRLFASLLVLFLTLAGAVPARAAGELRVGGNGSALGALRLLAAAYHKRHPDTTIRIVANLGSSGGIAALQKGALDLAVSARALKSDEQEGGLSAREYARTPFVFVTNQKVSKTGITEYELLSLLNQASPVWPDGSRMRVVLRPESDVDTTLIAQISPQIEQALANAHARPGMLLAVTDSDCLTALEKTPGAFGTAALTHIVTEKRSVRPLNYNGVAPTLKNLARGSYPFSKHYYLVQGRSPSPAVREFTAFVSSPAAGKILFRAGNLPQLATKER</sequence>
<evidence type="ECO:0000259" key="3">
    <source>
        <dbReference type="Pfam" id="PF12849"/>
    </source>
</evidence>
<keyword evidence="4" id="KW-0067">ATP-binding</keyword>
<feature type="signal peptide" evidence="2">
    <location>
        <begin position="1"/>
        <end position="26"/>
    </location>
</feature>
<dbReference type="Gene3D" id="3.40.190.10">
    <property type="entry name" value="Periplasmic binding protein-like II"/>
    <property type="match status" value="2"/>
</dbReference>
<dbReference type="EMBL" id="BLXX01000015">
    <property type="protein sequence ID" value="GFO61526.1"/>
    <property type="molecule type" value="Genomic_DNA"/>
</dbReference>
<evidence type="ECO:0000256" key="1">
    <source>
        <dbReference type="ARBA" id="ARBA00022729"/>
    </source>
</evidence>
<dbReference type="SUPFAM" id="SSF53850">
    <property type="entry name" value="Periplasmic binding protein-like II"/>
    <property type="match status" value="1"/>
</dbReference>
<evidence type="ECO:0000313" key="4">
    <source>
        <dbReference type="EMBL" id="GFO61526.1"/>
    </source>
</evidence>
<dbReference type="InterPro" id="IPR050811">
    <property type="entry name" value="Phosphate_ABC_transporter"/>
</dbReference>
<dbReference type="InterPro" id="IPR024370">
    <property type="entry name" value="PBP_domain"/>
</dbReference>
<dbReference type="Proteomes" id="UP000556026">
    <property type="component" value="Unassembled WGS sequence"/>
</dbReference>
<accession>A0A6V8MNA8</accession>
<dbReference type="RefSeq" id="WP_183356320.1">
    <property type="nucleotide sequence ID" value="NZ_BLXX01000015.1"/>
</dbReference>
<comment type="caution">
    <text evidence="4">The sequence shown here is derived from an EMBL/GenBank/DDBJ whole genome shotgun (WGS) entry which is preliminary data.</text>
</comment>
<dbReference type="PANTHER" id="PTHR30570:SF1">
    <property type="entry name" value="PHOSPHATE-BINDING PROTEIN PSTS"/>
    <property type="match status" value="1"/>
</dbReference>